<dbReference type="Gene3D" id="3.40.50.970">
    <property type="match status" value="2"/>
</dbReference>
<keyword evidence="8" id="KW-0479">Metal-binding</keyword>
<comment type="cofactor">
    <cofactor evidence="2">
        <name>Mg(2+)</name>
        <dbReference type="ChEBI" id="CHEBI:18420"/>
    </cofactor>
</comment>
<dbReference type="CDD" id="cd00876">
    <property type="entry name" value="Ras"/>
    <property type="match status" value="1"/>
</dbReference>
<dbReference type="InterPro" id="IPR033247">
    <property type="entry name" value="Transketolase_fam"/>
</dbReference>
<evidence type="ECO:0000256" key="1">
    <source>
        <dbReference type="ARBA" id="ARBA00001941"/>
    </source>
</evidence>
<feature type="domain" description="Transketolase-like pyrimidine-binding" evidence="12">
    <location>
        <begin position="532"/>
        <end position="704"/>
    </location>
</feature>
<dbReference type="Gene3D" id="3.40.50.300">
    <property type="entry name" value="P-loop containing nucleotide triphosphate hydrolases"/>
    <property type="match status" value="1"/>
</dbReference>
<dbReference type="InterPro" id="IPR005475">
    <property type="entry name" value="Transketolase-like_Pyr-bd"/>
</dbReference>
<dbReference type="PROSITE" id="PS00801">
    <property type="entry name" value="TRANSKETOLASE_1"/>
    <property type="match status" value="1"/>
</dbReference>
<dbReference type="InterPro" id="IPR009014">
    <property type="entry name" value="Transketo_C/PFOR_II"/>
</dbReference>
<dbReference type="InterPro" id="IPR001806">
    <property type="entry name" value="Small_GTPase"/>
</dbReference>
<dbReference type="Pfam" id="PF02779">
    <property type="entry name" value="Transket_pyr"/>
    <property type="match status" value="1"/>
</dbReference>
<dbReference type="EC" id="2.2.1.1" evidence="6"/>
<dbReference type="Gene3D" id="3.40.50.920">
    <property type="match status" value="1"/>
</dbReference>
<protein>
    <recommendedName>
        <fullName evidence="6">transketolase</fullName>
        <ecNumber evidence="6">2.2.1.1</ecNumber>
    </recommendedName>
</protein>
<dbReference type="PROSITE" id="PS51419">
    <property type="entry name" value="RAB"/>
    <property type="match status" value="1"/>
</dbReference>
<dbReference type="SMART" id="SM00173">
    <property type="entry name" value="RAS"/>
    <property type="match status" value="1"/>
</dbReference>
<evidence type="ECO:0000256" key="3">
    <source>
        <dbReference type="ARBA" id="ARBA00001964"/>
    </source>
</evidence>
<comment type="subunit">
    <text evidence="5">Homodimer.</text>
</comment>
<proteinExistence type="inferred from homology"/>
<dbReference type="InterPro" id="IPR005225">
    <property type="entry name" value="Small_GTP-bd"/>
</dbReference>
<sequence>MLDPTIEDSYRKQTSVDNQTCYLDILDTAGQEEYSAMRDQYMRSGEGFLLVYAVDSRNSFDEISNFREHILRVKDAEHVPMVLCGNKCDIDKHSRVVSTQEGTELARTWDVPFMETSAKMRVNVDEAFHELVRQVRKVKQPVQKKKGNRAEKAGKVPSPAQLTVPRAFFPDSRTLSMDNLATATIRCLCADIVQKPNSGHPGAPLGMAAMAHVLFSKVMHFNPENPHWLNRDRFILSNGHASSLLYTMLYLSGYGIRAEELSTFRALNSRLAGHPENNLVPGVEVTTGPLGQGISNAVGMAMASRHLAARFNKADVKPVDHHVFVFCGDGCLEEGVSAEAASLAGHLGLGNLIVLWDDNHITIDGPTTISFTEDVLKRFEAYGWNTMAVANGSEDHDAIQRAVEAAKQVTDRPTLIRVSTVIGYGSKNAGTHKVHGSPLGEEDIAQLKTRFGLDAAKKFQVPAEVRLPPSVAQYYEAVKQAGIRSNQQWDALMQRYRAAYPAEAAELERLTSGQLPANWRAALPTFPAGKKEATRKLSEAVLNALAPALPELLGGSCDVTPSTCNYLKCSTDFQKGHYEGRNLRFGIREHAMVAILNGMAHYGAGLIPFGATFFVFSGYAMGAMRVAALSHARAIYVLTHDSIGVGEDGPTHQPVEVLTQLRALPNMLVVRPADGNETSGAYAAALEHHGPTAIVLSRQNVTCQAATSVEGVARGAYAIAGPAAGEKADLILIATGTEVTPCVEAAAALPNLKIRVVSAPCLELFRRQPMAYKQALLGGAPVLSVEAGLTAPWCLYSHCQLGVDTFGLSAPAEQVYDHFGLTAPKIAQKAARLAQLFHEQPLPQLPFVTATLLD</sequence>
<dbReference type="SMART" id="SM00175">
    <property type="entry name" value="RAB"/>
    <property type="match status" value="1"/>
</dbReference>
<dbReference type="Pfam" id="PF00071">
    <property type="entry name" value="Ras"/>
    <property type="match status" value="1"/>
</dbReference>
<dbReference type="SUPFAM" id="SSF52518">
    <property type="entry name" value="Thiamin diphosphate-binding fold (THDP-binding)"/>
    <property type="match status" value="2"/>
</dbReference>
<dbReference type="PROSITE" id="PS00802">
    <property type="entry name" value="TRANSKETOLASE_2"/>
    <property type="match status" value="1"/>
</dbReference>
<dbReference type="InterPro" id="IPR020826">
    <property type="entry name" value="Transketolase_BS"/>
</dbReference>
<dbReference type="Pfam" id="PF22613">
    <property type="entry name" value="Transketolase_C_1"/>
    <property type="match status" value="1"/>
</dbReference>
<dbReference type="PRINTS" id="PR00449">
    <property type="entry name" value="RASTRNSFRMNG"/>
</dbReference>
<dbReference type="InterPro" id="IPR027417">
    <property type="entry name" value="P-loop_NTPase"/>
</dbReference>
<dbReference type="PANTHER" id="PTHR43522:SF2">
    <property type="entry name" value="TRANSKETOLASE 1-RELATED"/>
    <property type="match status" value="1"/>
</dbReference>
<keyword evidence="10" id="KW-0786">Thiamine pyrophosphate</keyword>
<dbReference type="InterPro" id="IPR005474">
    <property type="entry name" value="Transketolase_N"/>
</dbReference>
<dbReference type="EMBL" id="JAPMOS010000001">
    <property type="protein sequence ID" value="KAJ4463171.1"/>
    <property type="molecule type" value="Genomic_DNA"/>
</dbReference>
<evidence type="ECO:0000256" key="5">
    <source>
        <dbReference type="ARBA" id="ARBA00011738"/>
    </source>
</evidence>
<accession>A0ABQ8UYJ8</accession>
<dbReference type="SUPFAM" id="SSF52540">
    <property type="entry name" value="P-loop containing nucleoside triphosphate hydrolases"/>
    <property type="match status" value="1"/>
</dbReference>
<gene>
    <name evidence="13" type="ORF">PAPYR_458</name>
</gene>
<evidence type="ECO:0000256" key="7">
    <source>
        <dbReference type="ARBA" id="ARBA00022679"/>
    </source>
</evidence>
<evidence type="ECO:0000256" key="8">
    <source>
        <dbReference type="ARBA" id="ARBA00022723"/>
    </source>
</evidence>
<comment type="cofactor">
    <cofactor evidence="3">
        <name>thiamine diphosphate</name>
        <dbReference type="ChEBI" id="CHEBI:58937"/>
    </cofactor>
</comment>
<dbReference type="Pfam" id="PF00456">
    <property type="entry name" value="Transketolase_N"/>
    <property type="match status" value="1"/>
</dbReference>
<comment type="cofactor">
    <cofactor evidence="1">
        <name>Co(2+)</name>
        <dbReference type="ChEBI" id="CHEBI:48828"/>
    </cofactor>
</comment>
<dbReference type="SUPFAM" id="SSF52922">
    <property type="entry name" value="TK C-terminal domain-like"/>
    <property type="match status" value="1"/>
</dbReference>
<dbReference type="PROSITE" id="PS51421">
    <property type="entry name" value="RAS"/>
    <property type="match status" value="1"/>
</dbReference>
<keyword evidence="7" id="KW-0808">Transferase</keyword>
<dbReference type="CDD" id="cd02012">
    <property type="entry name" value="TPP_TK"/>
    <property type="match status" value="1"/>
</dbReference>
<dbReference type="SMART" id="SM00861">
    <property type="entry name" value="Transket_pyr"/>
    <property type="match status" value="1"/>
</dbReference>
<evidence type="ECO:0000256" key="6">
    <source>
        <dbReference type="ARBA" id="ARBA00013152"/>
    </source>
</evidence>
<keyword evidence="14" id="KW-1185">Reference proteome</keyword>
<evidence type="ECO:0000256" key="2">
    <source>
        <dbReference type="ARBA" id="ARBA00001946"/>
    </source>
</evidence>
<dbReference type="CDD" id="cd07033">
    <property type="entry name" value="TPP_PYR_DXS_TK_like"/>
    <property type="match status" value="1"/>
</dbReference>
<dbReference type="InterPro" id="IPR049557">
    <property type="entry name" value="Transketolase_CS"/>
</dbReference>
<dbReference type="InterPro" id="IPR005478">
    <property type="entry name" value="Transketolase_bac-like"/>
</dbReference>
<dbReference type="NCBIfam" id="TIGR00231">
    <property type="entry name" value="small_GTP"/>
    <property type="match status" value="1"/>
</dbReference>
<comment type="caution">
    <text evidence="13">The sequence shown here is derived from an EMBL/GenBank/DDBJ whole genome shotgun (WGS) entry which is preliminary data.</text>
</comment>
<name>A0ABQ8UYJ8_9EUKA</name>
<dbReference type="Proteomes" id="UP001141327">
    <property type="component" value="Unassembled WGS sequence"/>
</dbReference>
<evidence type="ECO:0000256" key="11">
    <source>
        <dbReference type="ARBA" id="ARBA00049473"/>
    </source>
</evidence>
<dbReference type="SMART" id="SM00174">
    <property type="entry name" value="RHO"/>
    <property type="match status" value="1"/>
</dbReference>
<dbReference type="PANTHER" id="PTHR43522">
    <property type="entry name" value="TRANSKETOLASE"/>
    <property type="match status" value="1"/>
</dbReference>
<evidence type="ECO:0000256" key="10">
    <source>
        <dbReference type="ARBA" id="ARBA00023052"/>
    </source>
</evidence>
<evidence type="ECO:0000313" key="13">
    <source>
        <dbReference type="EMBL" id="KAJ4463171.1"/>
    </source>
</evidence>
<evidence type="ECO:0000256" key="4">
    <source>
        <dbReference type="ARBA" id="ARBA00007131"/>
    </source>
</evidence>
<evidence type="ECO:0000259" key="12">
    <source>
        <dbReference type="SMART" id="SM00861"/>
    </source>
</evidence>
<evidence type="ECO:0000313" key="14">
    <source>
        <dbReference type="Proteomes" id="UP001141327"/>
    </source>
</evidence>
<comment type="similarity">
    <text evidence="4">Belongs to the transketolase family.</text>
</comment>
<reference evidence="13" key="1">
    <citation type="journal article" date="2022" name="bioRxiv">
        <title>Genomics of Preaxostyla Flagellates Illuminates Evolutionary Transitions and the Path Towards Mitochondrial Loss.</title>
        <authorList>
            <person name="Novak L.V.F."/>
            <person name="Treitli S.C."/>
            <person name="Pyrih J."/>
            <person name="Halakuc P."/>
            <person name="Pipaliya S.V."/>
            <person name="Vacek V."/>
            <person name="Brzon O."/>
            <person name="Soukal P."/>
            <person name="Eme L."/>
            <person name="Dacks J.B."/>
            <person name="Karnkowska A."/>
            <person name="Elias M."/>
            <person name="Hampl V."/>
        </authorList>
    </citation>
    <scope>NUCLEOTIDE SEQUENCE</scope>
    <source>
        <strain evidence="13">RCP-MX</strain>
    </source>
</reference>
<comment type="catalytic activity">
    <reaction evidence="11">
        <text>D-sedoheptulose 7-phosphate + D-glyceraldehyde 3-phosphate = aldehydo-D-ribose 5-phosphate + D-xylulose 5-phosphate</text>
        <dbReference type="Rhea" id="RHEA:10508"/>
        <dbReference type="ChEBI" id="CHEBI:57483"/>
        <dbReference type="ChEBI" id="CHEBI:57737"/>
        <dbReference type="ChEBI" id="CHEBI:58273"/>
        <dbReference type="ChEBI" id="CHEBI:59776"/>
        <dbReference type="EC" id="2.2.1.1"/>
    </reaction>
</comment>
<dbReference type="NCBIfam" id="TIGR00232">
    <property type="entry name" value="tktlase_bact"/>
    <property type="match status" value="1"/>
</dbReference>
<evidence type="ECO:0000256" key="9">
    <source>
        <dbReference type="ARBA" id="ARBA00022842"/>
    </source>
</evidence>
<keyword evidence="9" id="KW-0460">Magnesium</keyword>
<dbReference type="InterPro" id="IPR029061">
    <property type="entry name" value="THDP-binding"/>
</dbReference>
<dbReference type="InterPro" id="IPR055152">
    <property type="entry name" value="Transketolase-like_C_2"/>
</dbReference>
<organism evidence="13 14">
    <name type="scientific">Paratrimastix pyriformis</name>
    <dbReference type="NCBI Taxonomy" id="342808"/>
    <lineage>
        <taxon>Eukaryota</taxon>
        <taxon>Metamonada</taxon>
        <taxon>Preaxostyla</taxon>
        <taxon>Paratrimastigidae</taxon>
        <taxon>Paratrimastix</taxon>
    </lineage>
</organism>